<dbReference type="InterPro" id="IPR002210">
    <property type="entry name" value="Capsid_L1_Papillomavir"/>
</dbReference>
<dbReference type="HAMAP" id="MF_04002">
    <property type="entry name" value="PPV_L1"/>
    <property type="match status" value="1"/>
</dbReference>
<organism evidence="14 15">
    <name type="scientific">Human papillomavirus 100</name>
    <dbReference type="NCBI Taxonomy" id="587349"/>
    <lineage>
        <taxon>Viruses</taxon>
        <taxon>Monodnaviria</taxon>
        <taxon>Shotokuvirae</taxon>
        <taxon>Cossaviricota</taxon>
        <taxon>Papovaviricetes</taxon>
        <taxon>Zurhausenvirales</taxon>
        <taxon>Papillomaviridae</taxon>
        <taxon>Firstpapillomavirinae</taxon>
        <taxon>Betapapillomavirus</taxon>
        <taxon>Betapapillomavirus 2</taxon>
    </lineage>
</organism>
<keyword evidence="3 12" id="KW-0945">Host-virus interaction</keyword>
<dbReference type="InterPro" id="IPR036973">
    <property type="entry name" value="Capsid_L1_sf_Papillomavir"/>
</dbReference>
<sequence>MYLLLLYILQIPLVTFIYILVYGGKSANANIYNVFQMTLWLPASGKIYLPPTPPVARVQSTDEYVERTDIYYHATSDRLLTVGHPYFDVRSQEGDTIEVPKVSGNQYRAFRVTFPDPNKFALADMTIHDPDKYRLVWACKGIEIGRGQPLGVGTTGHPLFNKLRDSENSAERLEGTSDDRRNISFDPKQVQMFVIGCTPCLGEYWDTAPVCKDAGSQLGLCPPLELKNSVIEDGDMFDIGFGNINNKTLSFNKSDVSVDIVNEICKYPDFLTMSNDVYGDSCFFFARREQCYARHYFVRGGAVGDLIPDATVNQDHKYYLPANPPATLENSTYFPTVSGSLVTSDAQLFNRPFWLKRAQGHNNGILWSNQMFVTVADNTRNTNFTISVTSEDLSTAKYDAKNIREYMRHVEEYQLSFILQLCRVPLEAEVLTQINATNSGILENWQLGFVPTPDNAVHDTYRYLNSKATKCPDAVQETEKEDPFGGYSFWNVDMTEKLSLDLDQYPLGRKFLFQAGLRTARTRTLKRSLPRKSSKTVKRRKV</sequence>
<comment type="similarity">
    <text evidence="12 13">Belongs to the papillomaviridae L1 protein family.</text>
</comment>
<feature type="disulfide bond" description="Interchain (with Cys-471)" evidence="12">
    <location>
        <position position="211"/>
    </location>
</feature>
<evidence type="ECO:0000256" key="1">
    <source>
        <dbReference type="ARBA" id="ARBA00022561"/>
    </source>
</evidence>
<reference evidence="14 15" key="1">
    <citation type="journal article" date="2009" name="J. Gen. Virol.">
        <title>Characterization of seven novel human papillomavirus types isolated from cutaneous tissue, but also present in mucosal lesions.</title>
        <authorList>
            <person name="de Villiers E.M."/>
            <person name="Gunst K."/>
        </authorList>
    </citation>
    <scope>NUCLEOTIDE SEQUENCE [LARGE SCALE GENOMIC DNA]</scope>
    <source>
        <strain evidence="14">DL267</strain>
    </source>
</reference>
<evidence type="ECO:0000256" key="3">
    <source>
        <dbReference type="ARBA" id="ARBA00022581"/>
    </source>
</evidence>
<comment type="subcellular location">
    <subcellularLocation>
        <location evidence="12">Virion</location>
    </subcellularLocation>
    <subcellularLocation>
        <location evidence="12">Host nucleus</location>
    </subcellularLocation>
</comment>
<dbReference type="GO" id="GO:0039620">
    <property type="term" value="C:T=7 icosahedral viral capsid"/>
    <property type="evidence" value="ECO:0007669"/>
    <property type="project" value="UniProtKB-UniRule"/>
</dbReference>
<evidence type="ECO:0000256" key="8">
    <source>
        <dbReference type="ARBA" id="ARBA00022890"/>
    </source>
</evidence>
<keyword evidence="7 12" id="KW-0946">Virion</keyword>
<dbReference type="Gene3D" id="2.60.175.20">
    <property type="entry name" value="Major capsid L1 (late) superfamily, Papillomavirus"/>
    <property type="match status" value="2"/>
</dbReference>
<evidence type="ECO:0000313" key="14">
    <source>
        <dbReference type="EMBL" id="CAW42244.1"/>
    </source>
</evidence>
<evidence type="ECO:0000256" key="6">
    <source>
        <dbReference type="ARBA" id="ARBA00022828"/>
    </source>
</evidence>
<evidence type="ECO:0000313" key="15">
    <source>
        <dbReference type="Proteomes" id="UP000099457"/>
    </source>
</evidence>
<dbReference type="GO" id="GO:0075509">
    <property type="term" value="P:endocytosis involved in viral entry into host cell"/>
    <property type="evidence" value="ECO:0007669"/>
    <property type="project" value="UniProtKB-KW"/>
</dbReference>
<dbReference type="PRINTS" id="PR00865">
    <property type="entry name" value="HPVCAPSIDL1"/>
</dbReference>
<dbReference type="Pfam" id="PF00500">
    <property type="entry name" value="Late_protein_L1"/>
    <property type="match status" value="1"/>
</dbReference>
<keyword evidence="2 12" id="KW-1048">Host nucleus</keyword>
<comment type="subunit">
    <text evidence="12">Self-assembles into homopentamers. The capsid has an icosahedral symmetry and consists of 72 capsomers, with each capsomer being a pentamer of L1. Interacts with the minor capsid protein L2; this interaction is necessary for viral genome encapsidation. Interacts with protein E2; this interaction enhances E2-dependent replication and transcription activation.</text>
</comment>
<keyword evidence="4 12" id="KW-1162">Viral penetration into host cytoplasm</keyword>
<evidence type="ECO:0000256" key="12">
    <source>
        <dbReference type="HAMAP-Rule" id="MF_04002"/>
    </source>
</evidence>
<comment type="function">
    <text evidence="12 13">Forms an icosahedral capsid with a T=7 symmetry and a 50 nm diameter. The capsid is composed of 72 pentamers linked to each other by disulfide bonds and associated with L2 proteins. Binds to heparan sulfate proteoglycans on cell surface of basal layer keratinocytes to provide initial virion attachment. This binding mediates a conformational change in the virus capsid that facilitates efficient infection. The virion enters the host cell via endocytosis. During virus trafficking, L1 protein dissociates from the viral DNA and the genomic DNA is released to the host nucleus. The virion assembly takes place within the cell nucleus. Encapsulates the genomic DNA together with protein L2.</text>
</comment>
<evidence type="ECO:0000256" key="10">
    <source>
        <dbReference type="ARBA" id="ARBA00023157"/>
    </source>
</evidence>
<evidence type="ECO:0000256" key="2">
    <source>
        <dbReference type="ARBA" id="ARBA00022562"/>
    </source>
</evidence>
<keyword evidence="10 12" id="KW-1015">Disulfide bond</keyword>
<dbReference type="GO" id="GO:0005198">
    <property type="term" value="F:structural molecule activity"/>
    <property type="evidence" value="ECO:0007669"/>
    <property type="project" value="UniProtKB-UniRule"/>
</dbReference>
<dbReference type="GO" id="GO:0019062">
    <property type="term" value="P:virion attachment to host cell"/>
    <property type="evidence" value="ECO:0007669"/>
    <property type="project" value="UniProtKB-UniRule"/>
</dbReference>
<dbReference type="Proteomes" id="UP000099457">
    <property type="component" value="Segment"/>
</dbReference>
<keyword evidence="5 12" id="KW-1161">Viral attachment to host cell</keyword>
<dbReference type="SUPFAM" id="SSF88648">
    <property type="entry name" value="Group I dsDNA viruses"/>
    <property type="match status" value="1"/>
</dbReference>
<keyword evidence="9 12" id="KW-0426">Late protein</keyword>
<keyword evidence="6 13" id="KW-1145">T=7 icosahedral capsid protein</keyword>
<evidence type="ECO:0000256" key="4">
    <source>
        <dbReference type="ARBA" id="ARBA00022595"/>
    </source>
</evidence>
<dbReference type="InterPro" id="IPR011222">
    <property type="entry name" value="dsDNA_vir_gr_I_capsid"/>
</dbReference>
<protein>
    <recommendedName>
        <fullName evidence="12 13">Major capsid protein L1</fullName>
    </recommendedName>
</protein>
<dbReference type="GO" id="GO:0042025">
    <property type="term" value="C:host cell nucleus"/>
    <property type="evidence" value="ECO:0007669"/>
    <property type="project" value="UniProtKB-SubCell"/>
</dbReference>
<feature type="disulfide bond" description="Interchain (with Cys-211)" evidence="12">
    <location>
        <position position="471"/>
    </location>
</feature>
<evidence type="ECO:0000256" key="7">
    <source>
        <dbReference type="ARBA" id="ARBA00022844"/>
    </source>
</evidence>
<dbReference type="EMBL" id="FM955839">
    <property type="protein sequence ID" value="CAW42244.1"/>
    <property type="molecule type" value="Genomic_DNA"/>
</dbReference>
<evidence type="ECO:0000256" key="9">
    <source>
        <dbReference type="ARBA" id="ARBA00022921"/>
    </source>
</evidence>
<accession>C4PUD9</accession>
<name>C4PUD9_9PAPI</name>
<keyword evidence="1 12" id="KW-0167">Capsid protein</keyword>
<proteinExistence type="inferred from homology"/>
<gene>
    <name evidence="12 13 14" type="primary">L1</name>
</gene>
<evidence type="ECO:0000256" key="11">
    <source>
        <dbReference type="ARBA" id="ARBA00023296"/>
    </source>
</evidence>
<evidence type="ECO:0000256" key="13">
    <source>
        <dbReference type="RuleBase" id="RU361248"/>
    </source>
</evidence>
<keyword evidence="8 12" id="KW-1164">Virus endocytosis by host</keyword>
<evidence type="ECO:0000256" key="5">
    <source>
        <dbReference type="ARBA" id="ARBA00022804"/>
    </source>
</evidence>
<keyword evidence="11 12" id="KW-1160">Virus entry into host cell</keyword>